<protein>
    <submittedName>
        <fullName evidence="3">Ni/Fe hydrogenase subunit alpha</fullName>
    </submittedName>
</protein>
<dbReference type="KEGG" id="aprs:BI364_04845"/>
<feature type="binding site" evidence="2">
    <location>
        <position position="47"/>
    </location>
    <ligand>
        <name>Mg(2+)</name>
        <dbReference type="ChEBI" id="CHEBI:18420"/>
    </ligand>
</feature>
<dbReference type="Proteomes" id="UP000095401">
    <property type="component" value="Chromosome"/>
</dbReference>
<comment type="cofactor">
    <cofactor evidence="2">
        <name>Fe cation</name>
        <dbReference type="ChEBI" id="CHEBI:24875"/>
    </cofactor>
</comment>
<name>A0A1D8ILR5_9GAMM</name>
<keyword evidence="2" id="KW-0460">Magnesium</keyword>
<dbReference type="InterPro" id="IPR029014">
    <property type="entry name" value="NiFe-Hase_large"/>
</dbReference>
<dbReference type="AlphaFoldDB" id="A0A1D8ILR5"/>
<proteinExistence type="predicted"/>
<keyword evidence="2" id="KW-0408">Iron</keyword>
<evidence type="ECO:0000256" key="1">
    <source>
        <dbReference type="ARBA" id="ARBA00023002"/>
    </source>
</evidence>
<dbReference type="EMBL" id="CP017415">
    <property type="protein sequence ID" value="AOU97402.1"/>
    <property type="molecule type" value="Genomic_DNA"/>
</dbReference>
<evidence type="ECO:0000313" key="3">
    <source>
        <dbReference type="EMBL" id="AOU97402.1"/>
    </source>
</evidence>
<keyword evidence="2" id="KW-0533">Nickel</keyword>
<evidence type="ECO:0000313" key="4">
    <source>
        <dbReference type="Proteomes" id="UP000095401"/>
    </source>
</evidence>
<feature type="binding site" evidence="2">
    <location>
        <position position="423"/>
    </location>
    <ligand>
        <name>Mg(2+)</name>
        <dbReference type="ChEBI" id="CHEBI:18420"/>
    </ligand>
</feature>
<feature type="binding site" evidence="2">
    <location>
        <position position="69"/>
    </location>
    <ligand>
        <name>Ni(2+)</name>
        <dbReference type="ChEBI" id="CHEBI:49786"/>
    </ligand>
</feature>
<dbReference type="GO" id="GO:0016151">
    <property type="term" value="F:nickel cation binding"/>
    <property type="evidence" value="ECO:0007669"/>
    <property type="project" value="InterPro"/>
</dbReference>
<feature type="binding site" evidence="2">
    <location>
        <position position="420"/>
    </location>
    <ligand>
        <name>Fe cation</name>
        <dbReference type="ChEBI" id="CHEBI:24875"/>
    </ligand>
</feature>
<dbReference type="GO" id="GO:0008901">
    <property type="term" value="F:ferredoxin hydrogenase activity"/>
    <property type="evidence" value="ECO:0007669"/>
    <property type="project" value="InterPro"/>
</dbReference>
<feature type="binding site" evidence="2">
    <location>
        <position position="372"/>
    </location>
    <ligand>
        <name>Mg(2+)</name>
        <dbReference type="ChEBI" id="CHEBI:18420"/>
    </ligand>
</feature>
<dbReference type="InterPro" id="IPR001501">
    <property type="entry name" value="Ni-dep_hyd_lsu"/>
</dbReference>
<evidence type="ECO:0000256" key="2">
    <source>
        <dbReference type="PIRSR" id="PIRSR601501-1"/>
    </source>
</evidence>
<comment type="cofactor">
    <cofactor evidence="2">
        <name>Ni(2+)</name>
        <dbReference type="ChEBI" id="CHEBI:49786"/>
    </cofactor>
</comment>
<keyword evidence="1" id="KW-0560">Oxidoreductase</keyword>
<dbReference type="RefSeq" id="WP_070077787.1">
    <property type="nucleotide sequence ID" value="NZ_CP017415.1"/>
</dbReference>
<feature type="binding site" evidence="2">
    <location>
        <position position="69"/>
    </location>
    <ligand>
        <name>Fe cation</name>
        <dbReference type="ChEBI" id="CHEBI:24875"/>
    </ligand>
</feature>
<dbReference type="Pfam" id="PF00374">
    <property type="entry name" value="NiFeSe_Hases"/>
    <property type="match status" value="2"/>
</dbReference>
<dbReference type="PANTHER" id="PTHR43600">
    <property type="entry name" value="COENZYME F420 HYDROGENASE, SUBUNIT ALPHA"/>
    <property type="match status" value="1"/>
</dbReference>
<feature type="binding site" evidence="2">
    <location>
        <position position="66"/>
    </location>
    <ligand>
        <name>Ni(2+)</name>
        <dbReference type="ChEBI" id="CHEBI:49786"/>
    </ligand>
</feature>
<dbReference type="SUPFAM" id="SSF56762">
    <property type="entry name" value="HydB/Nqo4-like"/>
    <property type="match status" value="1"/>
</dbReference>
<keyword evidence="4" id="KW-1185">Reference proteome</keyword>
<dbReference type="PANTHER" id="PTHR43600:SF4">
    <property type="entry name" value="CYTOSOLIC NIFE-HYDROGENASE, ALPHA SUBUNIT"/>
    <property type="match status" value="1"/>
</dbReference>
<gene>
    <name evidence="3" type="ORF">BI364_04845</name>
</gene>
<dbReference type="Gene3D" id="1.10.645.10">
    <property type="entry name" value="Cytochrome-c3 Hydrogenase, chain B"/>
    <property type="match status" value="1"/>
</dbReference>
<keyword evidence="2" id="KW-0479">Metal-binding</keyword>
<sequence>MTERREIRIEVPVLARVEGEGALSIEARDGRIERLELRIYEPPRLFEKLLEGRGYDEVPDAVARICGICPVAYQMSAVAALEQAMGIEIDDWVSRMRRVFYCGEWIQSHALHIHLLAAPDFLGYGNVVELAQAYPELVRRGLRLQALGNDLIRLFGGRSVHPVGARVGGFHRAPSPAAVAELRLRLDAACADTDALLDWALALPVPDADQDFVSVALRHPHGYPMAGGRIVSDRRLDIGAEAFEAHFHELQVPHSTALHALHHGEPYMVGPLARLNLNHDRLPAALRDRLHAAGLRLPSRNPFHSLIARAAEITFAIGEAARLLADYVEPASAGTVVAPRAGLGFGATEAPRGLLWHRYELDDMGHVRSARIVPPTSQNQARIEADLRQSLERLGLEQPDEVLRLRGEQVIRSYDPCISCATHFLRLDMRRA</sequence>
<accession>A0A1D8ILR5</accession>
<dbReference type="PROSITE" id="PS00508">
    <property type="entry name" value="NI_HGENASE_L_2"/>
    <property type="match status" value="1"/>
</dbReference>
<reference evidence="4" key="1">
    <citation type="submission" date="2016-09" db="EMBL/GenBank/DDBJ databases">
        <title>Acidihalobacter prosperus F5.</title>
        <authorList>
            <person name="Khaleque H.N."/>
            <person name="Ramsay J.P."/>
            <person name="Kaksonen A.H."/>
            <person name="Boxall N.J."/>
            <person name="Watkin E.L.J."/>
        </authorList>
    </citation>
    <scope>NUCLEOTIDE SEQUENCE [LARGE SCALE GENOMIC DNA]</scope>
    <source>
        <strain evidence="4">F5</strain>
    </source>
</reference>
<dbReference type="InterPro" id="IPR018194">
    <property type="entry name" value="Ni-dep_hyd_lsu_Ni_BS"/>
</dbReference>
<feature type="binding site" evidence="2">
    <location>
        <position position="417"/>
    </location>
    <ligand>
        <name>Ni(2+)</name>
        <dbReference type="ChEBI" id="CHEBI:49786"/>
    </ligand>
</feature>
<organism evidence="3 4">
    <name type="scientific">Acidihalobacter yilgarnensis</name>
    <dbReference type="NCBI Taxonomy" id="2819280"/>
    <lineage>
        <taxon>Bacteria</taxon>
        <taxon>Pseudomonadati</taxon>
        <taxon>Pseudomonadota</taxon>
        <taxon>Gammaproteobacteria</taxon>
        <taxon>Chromatiales</taxon>
        <taxon>Ectothiorhodospiraceae</taxon>
        <taxon>Acidihalobacter</taxon>
    </lineage>
</organism>